<reference evidence="3 4" key="1">
    <citation type="submission" date="2020-04" db="EMBL/GenBank/DDBJ databases">
        <title>Zoogloea sp. G-4-1-14 isolated from soil.</title>
        <authorList>
            <person name="Dahal R.H."/>
        </authorList>
    </citation>
    <scope>NUCLEOTIDE SEQUENCE [LARGE SCALE GENOMIC DNA]</scope>
    <source>
        <strain evidence="3 4">G-4-1-14</strain>
    </source>
</reference>
<dbReference type="PANTHER" id="PTHR30143:SF0">
    <property type="entry name" value="2-KETO-4-PENTENOATE HYDRATASE"/>
    <property type="match status" value="1"/>
</dbReference>
<sequence>MHHALIAELGDELLAALQEGRSIAPLTERHPELGVDDAYRISRYVMARREALGEKVVGKKVGATSAVVQQMLDVHAPDFGFLTDAMQHPDDAAISLSRCGLIQPRVEGEIVFKLKADLVGPGVTREAVMAATEWVAPGFEIVDSRIDDWQIRMADTVADNASCGLFIVGQRQTRPDDLDLASLRMELCRNGEPAGSGLGAAIQGHPAEAVAWLANTLAGLGIPLRAGELVLSGSMGHLTPVRVGDRLALEIDILGGCSVRFVR</sequence>
<dbReference type="PANTHER" id="PTHR30143">
    <property type="entry name" value="ACID HYDRATASE"/>
    <property type="match status" value="1"/>
</dbReference>
<keyword evidence="1" id="KW-0456">Lyase</keyword>
<dbReference type="EMBL" id="JABBGA010000021">
    <property type="protein sequence ID" value="NML28020.1"/>
    <property type="molecule type" value="Genomic_DNA"/>
</dbReference>
<accession>A0A848G9K3</accession>
<dbReference type="GO" id="GO:0005737">
    <property type="term" value="C:cytoplasm"/>
    <property type="evidence" value="ECO:0007669"/>
    <property type="project" value="TreeGrafter"/>
</dbReference>
<feature type="domain" description="Fumarylacetoacetase-like C-terminal" evidence="2">
    <location>
        <begin position="87"/>
        <end position="260"/>
    </location>
</feature>
<dbReference type="SUPFAM" id="SSF56529">
    <property type="entry name" value="FAH"/>
    <property type="match status" value="1"/>
</dbReference>
<evidence type="ECO:0000259" key="2">
    <source>
        <dbReference type="Pfam" id="PF01557"/>
    </source>
</evidence>
<proteinExistence type="predicted"/>
<dbReference type="InterPro" id="IPR050772">
    <property type="entry name" value="Hydratase-Decarb/MhpD_sf"/>
</dbReference>
<dbReference type="GO" id="GO:0008684">
    <property type="term" value="F:2-oxopent-4-enoate hydratase activity"/>
    <property type="evidence" value="ECO:0007669"/>
    <property type="project" value="TreeGrafter"/>
</dbReference>
<gene>
    <name evidence="3" type="ORF">HHL15_19860</name>
</gene>
<name>A0A848G9K3_9RHOO</name>
<comment type="caution">
    <text evidence="3">The sequence shown here is derived from an EMBL/GenBank/DDBJ whole genome shotgun (WGS) entry which is preliminary data.</text>
</comment>
<keyword evidence="4" id="KW-1185">Reference proteome</keyword>
<organism evidence="3 4">
    <name type="scientific">Zoogloea dura</name>
    <dbReference type="NCBI Taxonomy" id="2728840"/>
    <lineage>
        <taxon>Bacteria</taxon>
        <taxon>Pseudomonadati</taxon>
        <taxon>Pseudomonadota</taxon>
        <taxon>Betaproteobacteria</taxon>
        <taxon>Rhodocyclales</taxon>
        <taxon>Zoogloeaceae</taxon>
        <taxon>Zoogloea</taxon>
    </lineage>
</organism>
<protein>
    <submittedName>
        <fullName evidence="3">2-oxopent-4-enoate hydratase</fullName>
    </submittedName>
</protein>
<dbReference type="InterPro" id="IPR011234">
    <property type="entry name" value="Fumarylacetoacetase-like_C"/>
</dbReference>
<evidence type="ECO:0000313" key="3">
    <source>
        <dbReference type="EMBL" id="NML28020.1"/>
    </source>
</evidence>
<dbReference type="AlphaFoldDB" id="A0A848G9K3"/>
<evidence type="ECO:0000256" key="1">
    <source>
        <dbReference type="ARBA" id="ARBA00023239"/>
    </source>
</evidence>
<dbReference type="Proteomes" id="UP000580043">
    <property type="component" value="Unassembled WGS sequence"/>
</dbReference>
<dbReference type="Pfam" id="PF01557">
    <property type="entry name" value="FAA_hydrolase"/>
    <property type="match status" value="1"/>
</dbReference>
<dbReference type="Gene3D" id="3.90.850.10">
    <property type="entry name" value="Fumarylacetoacetase-like, C-terminal domain"/>
    <property type="match status" value="1"/>
</dbReference>
<evidence type="ECO:0000313" key="4">
    <source>
        <dbReference type="Proteomes" id="UP000580043"/>
    </source>
</evidence>
<dbReference type="InterPro" id="IPR036663">
    <property type="entry name" value="Fumarylacetoacetase_C_sf"/>
</dbReference>
<dbReference type="RefSeq" id="WP_169147622.1">
    <property type="nucleotide sequence ID" value="NZ_JABBGA010000021.1"/>
</dbReference>